<dbReference type="EMBL" id="BGPR01005214">
    <property type="protein sequence ID" value="GBN07964.1"/>
    <property type="molecule type" value="Genomic_DNA"/>
</dbReference>
<dbReference type="AlphaFoldDB" id="A0A4Y2L016"/>
<comment type="caution">
    <text evidence="1">The sequence shown here is derived from an EMBL/GenBank/DDBJ whole genome shotgun (WGS) entry which is preliminary data.</text>
</comment>
<organism evidence="1 2">
    <name type="scientific">Araneus ventricosus</name>
    <name type="common">Orbweaver spider</name>
    <name type="synonym">Epeira ventricosa</name>
    <dbReference type="NCBI Taxonomy" id="182803"/>
    <lineage>
        <taxon>Eukaryota</taxon>
        <taxon>Metazoa</taxon>
        <taxon>Ecdysozoa</taxon>
        <taxon>Arthropoda</taxon>
        <taxon>Chelicerata</taxon>
        <taxon>Arachnida</taxon>
        <taxon>Araneae</taxon>
        <taxon>Araneomorphae</taxon>
        <taxon>Entelegynae</taxon>
        <taxon>Araneoidea</taxon>
        <taxon>Araneidae</taxon>
        <taxon>Araneus</taxon>
    </lineage>
</organism>
<evidence type="ECO:0000313" key="1">
    <source>
        <dbReference type="EMBL" id="GBN07964.1"/>
    </source>
</evidence>
<sequence>MTRTIPEPAPPSPSFRIISAGGTLRFRSRDFTTGTPRSPAGLNGHLQTSTVIYNLANFLGVLNRHPGSTSFLAIVDELKRQELESSSLAENACCAYSGV</sequence>
<dbReference type="Proteomes" id="UP000499080">
    <property type="component" value="Unassembled WGS sequence"/>
</dbReference>
<protein>
    <submittedName>
        <fullName evidence="1">Uncharacterized protein</fullName>
    </submittedName>
</protein>
<gene>
    <name evidence="1" type="ORF">AVEN_186238_1</name>
</gene>
<evidence type="ECO:0000313" key="2">
    <source>
        <dbReference type="Proteomes" id="UP000499080"/>
    </source>
</evidence>
<reference evidence="1 2" key="1">
    <citation type="journal article" date="2019" name="Sci. Rep.">
        <title>Orb-weaving spider Araneus ventricosus genome elucidates the spidroin gene catalogue.</title>
        <authorList>
            <person name="Kono N."/>
            <person name="Nakamura H."/>
            <person name="Ohtoshi R."/>
            <person name="Moran D.A.P."/>
            <person name="Shinohara A."/>
            <person name="Yoshida Y."/>
            <person name="Fujiwara M."/>
            <person name="Mori M."/>
            <person name="Tomita M."/>
            <person name="Arakawa K."/>
        </authorList>
    </citation>
    <scope>NUCLEOTIDE SEQUENCE [LARGE SCALE GENOMIC DNA]</scope>
</reference>
<name>A0A4Y2L016_ARAVE</name>
<keyword evidence="2" id="KW-1185">Reference proteome</keyword>
<accession>A0A4Y2L016</accession>
<proteinExistence type="predicted"/>